<comment type="caution">
    <text evidence="2">The sequence shown here is derived from an EMBL/GenBank/DDBJ whole genome shotgun (WGS) entry which is preliminary data.</text>
</comment>
<dbReference type="Proteomes" id="UP000192872">
    <property type="component" value="Unassembled WGS sequence"/>
</dbReference>
<feature type="transmembrane region" description="Helical" evidence="1">
    <location>
        <begin position="351"/>
        <end position="375"/>
    </location>
</feature>
<sequence length="428" mass="46259">MSIMSEAIYYVPATARRHNLFQTMAVVCSIIAVLVALMISNLALSALGIPYDVEGGLPLTKIHPATYIASLAMLALLCAPGNPFIAIDDIVRRHHGLLLFLVAWLFLLVHISLVLKGPFTNIIDTFLLPPFLLVLLARLDEQTLRRLAVAIHLIFALNALLGIVELGSGWRLTPLIVSGAELTSDWRPSAIFGHPLANAAAIGCYVISFLLGGGRDLAPTLRAPALMLQVLALVVFGGRAAAVLVVPFAAVIIVLWFVRAVREKRLTAMAAGLFAIAVPLLATAVALAFDAGLFDQFVARFLDDDGSAKTRLEMFVLLAELPMHDLIFGPDAELITTLKRQLGLEYGIESFWVSLVAHYGLLSTTIFLAGLFCLCKSIAKASRKEGGWVVFYFILVASSSESIAAKTLSFTLMVILSLVLLRRTAADR</sequence>
<evidence type="ECO:0000256" key="1">
    <source>
        <dbReference type="SAM" id="Phobius"/>
    </source>
</evidence>
<feature type="transmembrane region" description="Helical" evidence="1">
    <location>
        <begin position="149"/>
        <end position="170"/>
    </location>
</feature>
<dbReference type="NCBIfam" id="NF038256">
    <property type="entry name" value="exopoly_VpsF"/>
    <property type="match status" value="1"/>
</dbReference>
<evidence type="ECO:0000313" key="3">
    <source>
        <dbReference type="Proteomes" id="UP000192872"/>
    </source>
</evidence>
<organism evidence="2 3">
    <name type="scientific">Candidatus Raskinella chloraquaticus</name>
    <dbReference type="NCBI Taxonomy" id="1951219"/>
    <lineage>
        <taxon>Bacteria</taxon>
        <taxon>Pseudomonadati</taxon>
        <taxon>Pseudomonadota</taxon>
        <taxon>Alphaproteobacteria</taxon>
        <taxon>Hyphomicrobiales</taxon>
        <taxon>Phreatobacteraceae</taxon>
        <taxon>Candidatus Raskinella</taxon>
    </lineage>
</organism>
<keyword evidence="1" id="KW-0472">Membrane</keyword>
<feature type="transmembrane region" description="Helical" evidence="1">
    <location>
        <begin position="242"/>
        <end position="261"/>
    </location>
</feature>
<keyword evidence="1" id="KW-0812">Transmembrane</keyword>
<evidence type="ECO:0008006" key="4">
    <source>
        <dbReference type="Google" id="ProtNLM"/>
    </source>
</evidence>
<dbReference type="InterPro" id="IPR048041">
    <property type="entry name" value="VpsF-like"/>
</dbReference>
<proteinExistence type="predicted"/>
<feature type="transmembrane region" description="Helical" evidence="1">
    <location>
        <begin position="64"/>
        <end position="85"/>
    </location>
</feature>
<dbReference type="AlphaFoldDB" id="A0A1W9HQP9"/>
<feature type="transmembrane region" description="Helical" evidence="1">
    <location>
        <begin position="20"/>
        <end position="44"/>
    </location>
</feature>
<evidence type="ECO:0000313" key="2">
    <source>
        <dbReference type="EMBL" id="OQW49571.1"/>
    </source>
</evidence>
<name>A0A1W9HQP9_9HYPH</name>
<accession>A0A1W9HQP9</accession>
<feature type="transmembrane region" description="Helical" evidence="1">
    <location>
        <begin position="268"/>
        <end position="289"/>
    </location>
</feature>
<feature type="transmembrane region" description="Helical" evidence="1">
    <location>
        <begin position="121"/>
        <end position="137"/>
    </location>
</feature>
<dbReference type="EMBL" id="LWDL01000031">
    <property type="protein sequence ID" value="OQW49571.1"/>
    <property type="molecule type" value="Genomic_DNA"/>
</dbReference>
<protein>
    <recommendedName>
        <fullName evidence="4">O-antigen polymerase</fullName>
    </recommendedName>
</protein>
<feature type="transmembrane region" description="Helical" evidence="1">
    <location>
        <begin position="190"/>
        <end position="212"/>
    </location>
</feature>
<feature type="transmembrane region" description="Helical" evidence="1">
    <location>
        <begin position="97"/>
        <end position="115"/>
    </location>
</feature>
<keyword evidence="1" id="KW-1133">Transmembrane helix</keyword>
<dbReference type="STRING" id="1827387.A4S15_02250"/>
<feature type="transmembrane region" description="Helical" evidence="1">
    <location>
        <begin position="387"/>
        <end position="420"/>
    </location>
</feature>
<reference evidence="2 3" key="1">
    <citation type="journal article" date="2017" name="Water Res.">
        <title>Comammox in drinking water systems.</title>
        <authorList>
            <person name="Wang Y."/>
            <person name="Ma L."/>
            <person name="Mao Y."/>
            <person name="Jiang X."/>
            <person name="Xia Y."/>
            <person name="Yu K."/>
            <person name="Li B."/>
            <person name="Zhang T."/>
        </authorList>
    </citation>
    <scope>NUCLEOTIDE SEQUENCE [LARGE SCALE GENOMIC DNA]</scope>
    <source>
        <strain evidence="2">SG_bin8</strain>
    </source>
</reference>
<gene>
    <name evidence="2" type="ORF">A4S15_02250</name>
</gene>